<dbReference type="GO" id="GO:0003725">
    <property type="term" value="F:double-stranded RNA binding"/>
    <property type="evidence" value="ECO:0007669"/>
    <property type="project" value="InterPro"/>
</dbReference>
<comment type="caution">
    <text evidence="13">The sequence shown here is derived from an EMBL/GenBank/DDBJ whole genome shotgun (WGS) entry which is preliminary data.</text>
</comment>
<keyword evidence="8" id="KW-0547">Nucleotide-binding</keyword>
<feature type="domain" description="YrdC-like" evidence="12">
    <location>
        <begin position="12"/>
        <end position="197"/>
    </location>
</feature>
<dbReference type="GO" id="GO:0061710">
    <property type="term" value="F:L-threonylcarbamoyladenylate synthase"/>
    <property type="evidence" value="ECO:0007669"/>
    <property type="project" value="UniProtKB-EC"/>
</dbReference>
<keyword evidence="7" id="KW-0548">Nucleotidyltransferase</keyword>
<dbReference type="InterPro" id="IPR006070">
    <property type="entry name" value="Sua5-like_dom"/>
</dbReference>
<dbReference type="GO" id="GO:0006450">
    <property type="term" value="P:regulation of translational fidelity"/>
    <property type="evidence" value="ECO:0007669"/>
    <property type="project" value="TreeGrafter"/>
</dbReference>
<evidence type="ECO:0000313" key="13">
    <source>
        <dbReference type="EMBL" id="EEH63855.1"/>
    </source>
</evidence>
<dbReference type="EC" id="2.7.7.87" evidence="3"/>
<evidence type="ECO:0000256" key="9">
    <source>
        <dbReference type="ARBA" id="ARBA00022840"/>
    </source>
</evidence>
<keyword evidence="14" id="KW-1185">Reference proteome</keyword>
<evidence type="ECO:0000313" key="14">
    <source>
        <dbReference type="Proteomes" id="UP000010301"/>
    </source>
</evidence>
<dbReference type="RefSeq" id="WP_006546646.1">
    <property type="nucleotide sequence ID" value="NZ_DS999543.1"/>
</dbReference>
<evidence type="ECO:0000256" key="3">
    <source>
        <dbReference type="ARBA" id="ARBA00012584"/>
    </source>
</evidence>
<dbReference type="NCBIfam" id="TIGR00057">
    <property type="entry name" value="L-threonylcarbamoyladenylate synthase"/>
    <property type="match status" value="1"/>
</dbReference>
<dbReference type="EMBL" id="ACFG01000030">
    <property type="protein sequence ID" value="EEH63855.1"/>
    <property type="molecule type" value="Genomic_DNA"/>
</dbReference>
<evidence type="ECO:0000259" key="12">
    <source>
        <dbReference type="PROSITE" id="PS51163"/>
    </source>
</evidence>
<evidence type="ECO:0000256" key="11">
    <source>
        <dbReference type="ARBA" id="ARBA00048366"/>
    </source>
</evidence>
<dbReference type="GO" id="GO:0005524">
    <property type="term" value="F:ATP binding"/>
    <property type="evidence" value="ECO:0007669"/>
    <property type="project" value="UniProtKB-KW"/>
</dbReference>
<comment type="similarity">
    <text evidence="2">Belongs to the SUA5 family.</text>
</comment>
<comment type="subcellular location">
    <subcellularLocation>
        <location evidence="1">Cytoplasm</location>
    </subcellularLocation>
</comment>
<keyword evidence="9" id="KW-0067">ATP-binding</keyword>
<evidence type="ECO:0000256" key="4">
    <source>
        <dbReference type="ARBA" id="ARBA00022490"/>
    </source>
</evidence>
<evidence type="ECO:0000256" key="2">
    <source>
        <dbReference type="ARBA" id="ARBA00007663"/>
    </source>
</evidence>
<keyword evidence="5" id="KW-0808">Transferase</keyword>
<evidence type="ECO:0000256" key="10">
    <source>
        <dbReference type="ARBA" id="ARBA00029774"/>
    </source>
</evidence>
<evidence type="ECO:0000256" key="5">
    <source>
        <dbReference type="ARBA" id="ARBA00022679"/>
    </source>
</evidence>
<dbReference type="eggNOG" id="COG0009">
    <property type="taxonomic scope" value="Bacteria"/>
</dbReference>
<protein>
    <recommendedName>
        <fullName evidence="10">L-threonylcarbamoyladenylate synthase</fullName>
        <ecNumber evidence="3">2.7.7.87</ecNumber>
    </recommendedName>
    <alternativeName>
        <fullName evidence="10">L-threonylcarbamoyladenylate synthase</fullName>
    </alternativeName>
</protein>
<dbReference type="InterPro" id="IPR050156">
    <property type="entry name" value="TC-AMP_synthase_SUA5"/>
</dbReference>
<sequence length="209" mass="21940">MRILHCVKTLDDAAKNAVKEAIAADSPIVLPTDTVYGIGGNPASTQAVNNVLAAKGRDRQMPPPVLISSPTEVDLVAKNIPQNARILMEKFWPGALTLILETGDLVNYDLGDMPDTIAVRMPNHPVALEILKATGPLAVTSANLTGAEPATDCAQATEYFGDKVALYFDAGATPGPVPSTIVKFNGENLEILRAGLISETALQQAIAGN</sequence>
<keyword evidence="4" id="KW-0963">Cytoplasm</keyword>
<name>C0VZZ6_9ACTO</name>
<gene>
    <name evidence="13" type="ORF">HMPREF0044_0874</name>
</gene>
<dbReference type="Proteomes" id="UP000010301">
    <property type="component" value="Unassembled WGS sequence"/>
</dbReference>
<dbReference type="Gene3D" id="3.90.870.10">
    <property type="entry name" value="DHBP synthase"/>
    <property type="match status" value="1"/>
</dbReference>
<dbReference type="PROSITE" id="PS51163">
    <property type="entry name" value="YRDC"/>
    <property type="match status" value="1"/>
</dbReference>
<reference evidence="13 14" key="1">
    <citation type="submission" date="2009-01" db="EMBL/GenBank/DDBJ databases">
        <authorList>
            <person name="Qin X."/>
            <person name="Bachman B."/>
            <person name="Battles P."/>
            <person name="Bell A."/>
            <person name="Bess C."/>
            <person name="Bickham C."/>
            <person name="Chaboub L."/>
            <person name="Chen D."/>
            <person name="Coyle M."/>
            <person name="Deiros D.R."/>
            <person name="Dinh H."/>
            <person name="Forbes L."/>
            <person name="Fowler G."/>
            <person name="Francisco L."/>
            <person name="Fu Q."/>
            <person name="Gubbala S."/>
            <person name="Hale W."/>
            <person name="Han Y."/>
            <person name="Hemphill L."/>
            <person name="Highlander S.K."/>
            <person name="Hirani K."/>
            <person name="Hogues M."/>
            <person name="Jackson L."/>
            <person name="Jakkamsetti A."/>
            <person name="Javaid M."/>
            <person name="Jiang H."/>
            <person name="Korchina V."/>
            <person name="Kovar C."/>
            <person name="Lara F."/>
            <person name="Lee S."/>
            <person name="Mata R."/>
            <person name="Mathew T."/>
            <person name="Moen C."/>
            <person name="Morales K."/>
            <person name="Munidasa M."/>
            <person name="Nazareth L."/>
            <person name="Ngo R."/>
            <person name="Nguyen L."/>
            <person name="Okwuonu G."/>
            <person name="Ongeri F."/>
            <person name="Patil S."/>
            <person name="Petrosino J."/>
            <person name="Pham C."/>
            <person name="Pham P."/>
            <person name="Pu L.-L."/>
            <person name="Puazo M."/>
            <person name="Raj R."/>
            <person name="Reid J."/>
            <person name="Rouhana J."/>
            <person name="Saada N."/>
            <person name="Shang Y."/>
            <person name="Simmons D."/>
            <person name="Thornton R."/>
            <person name="Warren J."/>
            <person name="Weissenberger G."/>
            <person name="Zhang J."/>
            <person name="Zhang L."/>
            <person name="Zhou C."/>
            <person name="Zhu D."/>
            <person name="Muzny D."/>
            <person name="Worley K."/>
            <person name="Gibbs R."/>
        </authorList>
    </citation>
    <scope>NUCLEOTIDE SEQUENCE [LARGE SCALE GENOMIC DNA]</scope>
    <source>
        <strain evidence="13 14">DSM 15436</strain>
    </source>
</reference>
<evidence type="ECO:0000256" key="8">
    <source>
        <dbReference type="ARBA" id="ARBA00022741"/>
    </source>
</evidence>
<dbReference type="OrthoDB" id="9814580at2"/>
<evidence type="ECO:0000256" key="6">
    <source>
        <dbReference type="ARBA" id="ARBA00022694"/>
    </source>
</evidence>
<dbReference type="HOGENOM" id="CLU_031397_3_1_11"/>
<dbReference type="GO" id="GO:0000049">
    <property type="term" value="F:tRNA binding"/>
    <property type="evidence" value="ECO:0007669"/>
    <property type="project" value="TreeGrafter"/>
</dbReference>
<dbReference type="GO" id="GO:0005737">
    <property type="term" value="C:cytoplasm"/>
    <property type="evidence" value="ECO:0007669"/>
    <property type="project" value="UniProtKB-SubCell"/>
</dbReference>
<dbReference type="STRING" id="525245.HMPREF0044_0874"/>
<dbReference type="InterPro" id="IPR017945">
    <property type="entry name" value="DHBP_synth_RibB-like_a/b_dom"/>
</dbReference>
<dbReference type="GO" id="GO:0008033">
    <property type="term" value="P:tRNA processing"/>
    <property type="evidence" value="ECO:0007669"/>
    <property type="project" value="UniProtKB-KW"/>
</dbReference>
<dbReference type="Pfam" id="PF01300">
    <property type="entry name" value="Sua5_yciO_yrdC"/>
    <property type="match status" value="1"/>
</dbReference>
<dbReference type="PANTHER" id="PTHR17490">
    <property type="entry name" value="SUA5"/>
    <property type="match status" value="1"/>
</dbReference>
<organism evidence="13 14">
    <name type="scientific">Gleimia coleocanis DSM 15436</name>
    <dbReference type="NCBI Taxonomy" id="525245"/>
    <lineage>
        <taxon>Bacteria</taxon>
        <taxon>Bacillati</taxon>
        <taxon>Actinomycetota</taxon>
        <taxon>Actinomycetes</taxon>
        <taxon>Actinomycetales</taxon>
        <taxon>Actinomycetaceae</taxon>
        <taxon>Gleimia</taxon>
    </lineage>
</organism>
<dbReference type="SUPFAM" id="SSF55821">
    <property type="entry name" value="YrdC/RibB"/>
    <property type="match status" value="1"/>
</dbReference>
<dbReference type="AlphaFoldDB" id="C0VZZ6"/>
<dbReference type="PANTHER" id="PTHR17490:SF16">
    <property type="entry name" value="THREONYLCARBAMOYL-AMP SYNTHASE"/>
    <property type="match status" value="1"/>
</dbReference>
<evidence type="ECO:0000256" key="7">
    <source>
        <dbReference type="ARBA" id="ARBA00022695"/>
    </source>
</evidence>
<comment type="catalytic activity">
    <reaction evidence="11">
        <text>L-threonine + hydrogencarbonate + ATP = L-threonylcarbamoyladenylate + diphosphate + H2O</text>
        <dbReference type="Rhea" id="RHEA:36407"/>
        <dbReference type="ChEBI" id="CHEBI:15377"/>
        <dbReference type="ChEBI" id="CHEBI:17544"/>
        <dbReference type="ChEBI" id="CHEBI:30616"/>
        <dbReference type="ChEBI" id="CHEBI:33019"/>
        <dbReference type="ChEBI" id="CHEBI:57926"/>
        <dbReference type="ChEBI" id="CHEBI:73682"/>
        <dbReference type="EC" id="2.7.7.87"/>
    </reaction>
</comment>
<accession>C0VZZ6</accession>
<proteinExistence type="inferred from homology"/>
<evidence type="ECO:0000256" key="1">
    <source>
        <dbReference type="ARBA" id="ARBA00004496"/>
    </source>
</evidence>
<keyword evidence="6" id="KW-0819">tRNA processing</keyword>